<sequence>MDSIDSGILLNASGIATTEDYLIISNLNKDTIFDIFDIDSLRYLYSDLIYGQGGNDMLPFRWMRTFDNNEFYTIGFGIPTITILKVENGLKISKRKNIEWEEDICQNLYPLKDGKILIQPGKKQGEWSLYDTNNGEAADMPEFPFKKYEPDYDIIKTFQNRAVYVAVNIKEECIAFFYYKIPFMQLFDFNGNVLFEGFIGNSSIEPSKYFYNDTMYYTGCSYTDEFVFVKYIPNNAEDGTTYFQVWDWDGNMLSLFKINSVINLFTVSRDSKTMYVVKSDNDNIFRCDLSSIIAKL</sequence>
<proteinExistence type="predicted"/>
<comment type="caution">
    <text evidence="1">The sequence shown here is derived from an EMBL/GenBank/DDBJ whole genome shotgun (WGS) entry which is preliminary data.</text>
</comment>
<evidence type="ECO:0000313" key="1">
    <source>
        <dbReference type="EMBL" id="MCR6509977.1"/>
    </source>
</evidence>
<evidence type="ECO:0000313" key="2">
    <source>
        <dbReference type="Proteomes" id="UP001143810"/>
    </source>
</evidence>
<name>A0A9X2P6Q5_9BACE</name>
<dbReference type="AlphaFoldDB" id="A0A9X2P6Q5"/>
<dbReference type="SUPFAM" id="SSF50969">
    <property type="entry name" value="YVTN repeat-like/Quinoprotein amine dehydrogenase"/>
    <property type="match status" value="1"/>
</dbReference>
<dbReference type="Proteomes" id="UP001143810">
    <property type="component" value="Unassembled WGS sequence"/>
</dbReference>
<dbReference type="EMBL" id="JAMZEE010000077">
    <property type="protein sequence ID" value="MCR6509977.1"/>
    <property type="molecule type" value="Genomic_DNA"/>
</dbReference>
<gene>
    <name evidence="1" type="ORF">M1B78_17945</name>
</gene>
<reference evidence="1" key="2">
    <citation type="submission" date="2022-04" db="EMBL/GenBank/DDBJ databases">
        <authorList>
            <person name="Fokt H."/>
            <person name="Baines J."/>
        </authorList>
    </citation>
    <scope>NUCLEOTIDE SEQUENCE</scope>
    <source>
        <strain evidence="1">KH569_7</strain>
    </source>
</reference>
<organism evidence="1 2">
    <name type="scientific">Bacteroides muris</name>
    <name type="common">ex Fokt et al. 2023</name>
    <dbReference type="NCBI Taxonomy" id="2937417"/>
    <lineage>
        <taxon>Bacteria</taxon>
        <taxon>Pseudomonadati</taxon>
        <taxon>Bacteroidota</taxon>
        <taxon>Bacteroidia</taxon>
        <taxon>Bacteroidales</taxon>
        <taxon>Bacteroidaceae</taxon>
        <taxon>Bacteroides</taxon>
    </lineage>
</organism>
<reference evidence="1" key="1">
    <citation type="journal article" date="2022" name="Arch. Microbiol.">
        <title>Bacteroides muris sp. nov. isolated from the cecum of wild-derived house mice.</title>
        <authorList>
            <person name="Fokt H."/>
            <person name="Unni R."/>
            <person name="Repnik U."/>
            <person name="Schmitz R.A."/>
            <person name="Bramkamp M."/>
            <person name="Baines J.F."/>
            <person name="Unterweger D."/>
        </authorList>
    </citation>
    <scope>NUCLEOTIDE SEQUENCE</scope>
    <source>
        <strain evidence="1">KH569_7</strain>
    </source>
</reference>
<dbReference type="InterPro" id="IPR011044">
    <property type="entry name" value="Quino_amine_DH_bsu"/>
</dbReference>
<dbReference type="RefSeq" id="WP_257941447.1">
    <property type="nucleotide sequence ID" value="NZ_JAMZEE010000077.1"/>
</dbReference>
<evidence type="ECO:0008006" key="3">
    <source>
        <dbReference type="Google" id="ProtNLM"/>
    </source>
</evidence>
<accession>A0A9X2P6Q5</accession>
<protein>
    <recommendedName>
        <fullName evidence="3">TolB-like 6-blade propeller-like</fullName>
    </recommendedName>
</protein>